<dbReference type="InterPro" id="IPR036291">
    <property type="entry name" value="NAD(P)-bd_dom_sf"/>
</dbReference>
<feature type="transmembrane region" description="Helical" evidence="9">
    <location>
        <begin position="271"/>
        <end position="291"/>
    </location>
</feature>
<protein>
    <submittedName>
        <fullName evidence="11">Cation:proton antiporter</fullName>
    </submittedName>
</protein>
<dbReference type="EMBL" id="JAAGSC010000044">
    <property type="protein sequence ID" value="NDY96822.1"/>
    <property type="molecule type" value="Genomic_DNA"/>
</dbReference>
<feature type="transmembrane region" description="Helical" evidence="9">
    <location>
        <begin position="52"/>
        <end position="70"/>
    </location>
</feature>
<evidence type="ECO:0000256" key="7">
    <source>
        <dbReference type="ARBA" id="ARBA00023065"/>
    </source>
</evidence>
<feature type="transmembrane region" description="Helical" evidence="9">
    <location>
        <begin position="140"/>
        <end position="162"/>
    </location>
</feature>
<dbReference type="GO" id="GO:0015297">
    <property type="term" value="F:antiporter activity"/>
    <property type="evidence" value="ECO:0007669"/>
    <property type="project" value="UniProtKB-KW"/>
</dbReference>
<keyword evidence="12" id="KW-1185">Reference proteome</keyword>
<dbReference type="Pfam" id="PF00999">
    <property type="entry name" value="Na_H_Exchanger"/>
    <property type="match status" value="1"/>
</dbReference>
<sequence length="526" mass="57441">MLEVFCITFAFVLGLAVKQVGLPPLVGFLAAGFGLNWFGQRFGLLPEFTGEVLDHVAHLGVLLLLFTVGLKLKWRQLVRPEVLGGSTLHFALTVGVFTPGLRFFLGLDWSLALPIGIALAFSSTVLAAKMLEAKRELTAFHGRVAIGILIIQDLIALIVLSVGGGHEPSPWALLVFAVPLLRPLLHWLMNATGHDELLVLMGMMLALVLGGMGFEFIGLSPELGALVMGMLLANHPQASELSESLWGLKELFLVGFFLQIGMSGLPDRGDWLFALGMTLILPLKGLLFYIILVRFRLRARNAFLGALTLSAYSEFGLIVAAGLPVLSDWLVPLALTVAISFALAAPLNYLAHPMFERLERFLCRFQRDDIHPDEIPPDLSQARVMVFGMGRTGTAAFKSIAKEVTEITGIDSDPYRVDEHRQADRDVVLADAEDSDFWSSVRLDRLEVAVLAIDDLESKLIAARKLRERGFTGAIITHALYEENVEKIRNAGADETYLTMQEAGTSMAGHALDSLRAVPADKPEPA</sequence>
<keyword evidence="4" id="KW-0050">Antiport</keyword>
<proteinExistence type="inferred from homology"/>
<comment type="subcellular location">
    <subcellularLocation>
        <location evidence="1">Membrane</location>
        <topology evidence="1">Multi-pass membrane protein</topology>
    </subcellularLocation>
</comment>
<dbReference type="Gene3D" id="1.20.1530.20">
    <property type="match status" value="1"/>
</dbReference>
<name>A0A845V2J1_9GAMM</name>
<feature type="transmembrane region" description="Helical" evidence="9">
    <location>
        <begin position="168"/>
        <end position="185"/>
    </location>
</feature>
<dbReference type="PANTHER" id="PTHR42751">
    <property type="entry name" value="SODIUM/HYDROGEN EXCHANGER FAMILY/TRKA DOMAIN PROTEIN"/>
    <property type="match status" value="1"/>
</dbReference>
<dbReference type="InterPro" id="IPR006153">
    <property type="entry name" value="Cation/H_exchanger_TM"/>
</dbReference>
<feature type="transmembrane region" description="Helical" evidence="9">
    <location>
        <begin position="111"/>
        <end position="128"/>
    </location>
</feature>
<keyword evidence="3" id="KW-0813">Transport</keyword>
<evidence type="ECO:0000256" key="1">
    <source>
        <dbReference type="ARBA" id="ARBA00004141"/>
    </source>
</evidence>
<evidence type="ECO:0000256" key="2">
    <source>
        <dbReference type="ARBA" id="ARBA00005551"/>
    </source>
</evidence>
<dbReference type="GO" id="GO:0006813">
    <property type="term" value="P:potassium ion transport"/>
    <property type="evidence" value="ECO:0007669"/>
    <property type="project" value="InterPro"/>
</dbReference>
<comment type="caution">
    <text evidence="11">The sequence shown here is derived from an EMBL/GenBank/DDBJ whole genome shotgun (WGS) entry which is preliminary data.</text>
</comment>
<dbReference type="Proteomes" id="UP000484885">
    <property type="component" value="Unassembled WGS sequence"/>
</dbReference>
<dbReference type="InterPro" id="IPR038770">
    <property type="entry name" value="Na+/solute_symporter_sf"/>
</dbReference>
<gene>
    <name evidence="11" type="ORF">G3I74_13900</name>
</gene>
<evidence type="ECO:0000256" key="6">
    <source>
        <dbReference type="ARBA" id="ARBA00022989"/>
    </source>
</evidence>
<feature type="transmembrane region" description="Helical" evidence="9">
    <location>
        <begin position="197"/>
        <end position="219"/>
    </location>
</feature>
<dbReference type="AlphaFoldDB" id="A0A845V2J1"/>
<feature type="transmembrane region" description="Helical" evidence="9">
    <location>
        <begin position="329"/>
        <end position="351"/>
    </location>
</feature>
<dbReference type="GO" id="GO:0016020">
    <property type="term" value="C:membrane"/>
    <property type="evidence" value="ECO:0007669"/>
    <property type="project" value="UniProtKB-SubCell"/>
</dbReference>
<keyword evidence="6 9" id="KW-1133">Transmembrane helix</keyword>
<dbReference type="RefSeq" id="WP_164212213.1">
    <property type="nucleotide sequence ID" value="NZ_JAAGSC010000044.1"/>
</dbReference>
<feature type="domain" description="RCK N-terminal" evidence="10">
    <location>
        <begin position="381"/>
        <end position="498"/>
    </location>
</feature>
<dbReference type="PANTHER" id="PTHR42751:SF1">
    <property type="entry name" value="CATION_PROTON ANTIPORTER YBAL-RELATED"/>
    <property type="match status" value="1"/>
</dbReference>
<dbReference type="Gene3D" id="3.40.50.720">
    <property type="entry name" value="NAD(P)-binding Rossmann-like Domain"/>
    <property type="match status" value="1"/>
</dbReference>
<evidence type="ECO:0000256" key="5">
    <source>
        <dbReference type="ARBA" id="ARBA00022692"/>
    </source>
</evidence>
<comment type="similarity">
    <text evidence="2">Belongs to the monovalent cation:proton antiporter 2 (CPA2) transporter (TC 2.A.37) family.</text>
</comment>
<feature type="transmembrane region" description="Helical" evidence="9">
    <location>
        <begin position="82"/>
        <end position="105"/>
    </location>
</feature>
<dbReference type="Pfam" id="PF02254">
    <property type="entry name" value="TrkA_N"/>
    <property type="match status" value="1"/>
</dbReference>
<evidence type="ECO:0000256" key="8">
    <source>
        <dbReference type="ARBA" id="ARBA00023136"/>
    </source>
</evidence>
<keyword evidence="7" id="KW-0406">Ion transport</keyword>
<evidence type="ECO:0000256" key="4">
    <source>
        <dbReference type="ARBA" id="ARBA00022449"/>
    </source>
</evidence>
<evidence type="ECO:0000259" key="10">
    <source>
        <dbReference type="PROSITE" id="PS51201"/>
    </source>
</evidence>
<feature type="transmembrane region" description="Helical" evidence="9">
    <location>
        <begin position="303"/>
        <end position="323"/>
    </location>
</feature>
<keyword evidence="8 9" id="KW-0472">Membrane</keyword>
<dbReference type="GO" id="GO:1902600">
    <property type="term" value="P:proton transmembrane transport"/>
    <property type="evidence" value="ECO:0007669"/>
    <property type="project" value="InterPro"/>
</dbReference>
<dbReference type="InterPro" id="IPR003148">
    <property type="entry name" value="RCK_N"/>
</dbReference>
<dbReference type="SUPFAM" id="SSF51735">
    <property type="entry name" value="NAD(P)-binding Rossmann-fold domains"/>
    <property type="match status" value="1"/>
</dbReference>
<organism evidence="11 12">
    <name type="scientific">Wenzhouxiangella limi</name>
    <dbReference type="NCBI Taxonomy" id="2707351"/>
    <lineage>
        <taxon>Bacteria</taxon>
        <taxon>Pseudomonadati</taxon>
        <taxon>Pseudomonadota</taxon>
        <taxon>Gammaproteobacteria</taxon>
        <taxon>Chromatiales</taxon>
        <taxon>Wenzhouxiangellaceae</taxon>
        <taxon>Wenzhouxiangella</taxon>
    </lineage>
</organism>
<evidence type="ECO:0000256" key="3">
    <source>
        <dbReference type="ARBA" id="ARBA00022448"/>
    </source>
</evidence>
<evidence type="ECO:0000313" key="12">
    <source>
        <dbReference type="Proteomes" id="UP000484885"/>
    </source>
</evidence>
<evidence type="ECO:0000256" key="9">
    <source>
        <dbReference type="SAM" id="Phobius"/>
    </source>
</evidence>
<dbReference type="PROSITE" id="PS51201">
    <property type="entry name" value="RCK_N"/>
    <property type="match status" value="1"/>
</dbReference>
<accession>A0A845V2J1</accession>
<keyword evidence="5 9" id="KW-0812">Transmembrane</keyword>
<evidence type="ECO:0000313" key="11">
    <source>
        <dbReference type="EMBL" id="NDY96822.1"/>
    </source>
</evidence>
<reference evidence="11 12" key="1">
    <citation type="submission" date="2020-02" db="EMBL/GenBank/DDBJ databases">
        <authorList>
            <person name="Zhang X.-Y."/>
        </authorList>
    </citation>
    <scope>NUCLEOTIDE SEQUENCE [LARGE SCALE GENOMIC DNA]</scope>
    <source>
        <strain evidence="11 12">C33</strain>
    </source>
</reference>